<dbReference type="InterPro" id="IPR025420">
    <property type="entry name" value="DUF4143"/>
</dbReference>
<evidence type="ECO:0000259" key="2">
    <source>
        <dbReference type="Pfam" id="PF13635"/>
    </source>
</evidence>
<gene>
    <name evidence="3" type="ORF">MNB_SV-15-659</name>
</gene>
<proteinExistence type="predicted"/>
<dbReference type="EMBL" id="FRYL01000004">
    <property type="protein sequence ID" value="SHO80333.1"/>
    <property type="molecule type" value="Genomic_DNA"/>
</dbReference>
<reference evidence="3" key="1">
    <citation type="submission" date="2016-10" db="EMBL/GenBank/DDBJ databases">
        <authorList>
            <person name="de Groot N.N."/>
        </authorList>
    </citation>
    <scope>NUCLEOTIDE SEQUENCE</scope>
</reference>
<dbReference type="InterPro" id="IPR027417">
    <property type="entry name" value="P-loop_NTPase"/>
</dbReference>
<evidence type="ECO:0000259" key="1">
    <source>
        <dbReference type="Pfam" id="PF13173"/>
    </source>
</evidence>
<dbReference type="Pfam" id="PF13635">
    <property type="entry name" value="DUF4143"/>
    <property type="match status" value="1"/>
</dbReference>
<feature type="domain" description="AAA" evidence="1">
    <location>
        <begin position="39"/>
        <end position="175"/>
    </location>
</feature>
<sequence length="428" mass="49723">MDSTLLEDNPHWIKDANEVYNEYAHREKLDKALSYLNAREIIAIIGARRVGKSSLAKLIIKSLLKEVNPKNIFFINLEKIAFIPYKNEPSYLNKIYDAYLKLANPNKNEKIYFFIDEIQIFNSWEVFIKSKYESSNIKFIITGSNTSLLASSYATLLTGRVLKLELSSFNFREFLAYKKIEYNTPLEIAQNRIEIQRAVDEYLKWGGYYSIFSNSDEQLKRDILKNIAEDIILKDIVPRYSIKNSEAIRDLFFYVVSNATTSLNISKLAKKIGIDAKSVKEYIGYFQDNFLIKTIPNYHNKLTQQIKSTKKLYITDNGFLNLGVKRTKNSGTMLENMVFTALNQEGLTYLLDSKDCDFYLDGKLFQVSYDIEDESTKKREFEGLRYFAKKLGKHNGLLITYDTSQIIDYKDIEVEIMRLDEFLIGKGD</sequence>
<accession>A0A1W1EHJ1</accession>
<feature type="domain" description="DUF4143" evidence="2">
    <location>
        <begin position="234"/>
        <end position="347"/>
    </location>
</feature>
<dbReference type="InterPro" id="IPR041682">
    <property type="entry name" value="AAA_14"/>
</dbReference>
<dbReference type="Gene3D" id="3.40.50.300">
    <property type="entry name" value="P-loop containing nucleotide triphosphate hydrolases"/>
    <property type="match status" value="1"/>
</dbReference>
<dbReference type="PANTHER" id="PTHR33295:SF8">
    <property type="entry name" value="AAA+ ATPASE DOMAIN-CONTAINING PROTEIN"/>
    <property type="match status" value="1"/>
</dbReference>
<protein>
    <submittedName>
        <fullName evidence="3">Uncharacterized protein</fullName>
    </submittedName>
</protein>
<dbReference type="Pfam" id="PF13173">
    <property type="entry name" value="AAA_14"/>
    <property type="match status" value="1"/>
</dbReference>
<evidence type="ECO:0000313" key="3">
    <source>
        <dbReference type="EMBL" id="SHO80333.1"/>
    </source>
</evidence>
<dbReference type="PANTHER" id="PTHR33295">
    <property type="entry name" value="ATPASE"/>
    <property type="match status" value="1"/>
</dbReference>
<name>A0A1W1EHJ1_9ZZZZ</name>
<organism evidence="3">
    <name type="scientific">hydrothermal vent metagenome</name>
    <dbReference type="NCBI Taxonomy" id="652676"/>
    <lineage>
        <taxon>unclassified sequences</taxon>
        <taxon>metagenomes</taxon>
        <taxon>ecological metagenomes</taxon>
    </lineage>
</organism>
<dbReference type="SUPFAM" id="SSF52540">
    <property type="entry name" value="P-loop containing nucleoside triphosphate hydrolases"/>
    <property type="match status" value="1"/>
</dbReference>
<dbReference type="AlphaFoldDB" id="A0A1W1EHJ1"/>